<reference evidence="1" key="2">
    <citation type="submission" date="2004-02" db="EMBL/GenBank/DDBJ databases">
        <authorList>
            <consortium name="Genoscope"/>
            <consortium name="Whitehead Institute Centre for Genome Research"/>
        </authorList>
    </citation>
    <scope>NUCLEOTIDE SEQUENCE</scope>
</reference>
<dbReference type="EMBL" id="CAAE01022085">
    <property type="protein sequence ID" value="CAG14356.1"/>
    <property type="molecule type" value="Genomic_DNA"/>
</dbReference>
<feature type="non-terminal residue" evidence="1">
    <location>
        <position position="160"/>
    </location>
</feature>
<evidence type="ECO:0000313" key="1">
    <source>
        <dbReference type="EMBL" id="CAG14356.1"/>
    </source>
</evidence>
<reference evidence="1" key="1">
    <citation type="journal article" date="2004" name="Nature">
        <title>Genome duplication in the teleost fish Tetraodon nigroviridis reveals the early vertebrate proto-karyotype.</title>
        <authorList>
            <person name="Jaillon O."/>
            <person name="Aury J.-M."/>
            <person name="Brunet F."/>
            <person name="Petit J.-L."/>
            <person name="Stange-Thomann N."/>
            <person name="Mauceli E."/>
            <person name="Bouneau L."/>
            <person name="Fischer C."/>
            <person name="Ozouf-Costaz C."/>
            <person name="Bernot A."/>
            <person name="Nicaud S."/>
            <person name="Jaffe D."/>
            <person name="Fisher S."/>
            <person name="Lutfalla G."/>
            <person name="Dossat C."/>
            <person name="Segurens B."/>
            <person name="Dasilva C."/>
            <person name="Salanoubat M."/>
            <person name="Levy M."/>
            <person name="Boudet N."/>
            <person name="Castellano S."/>
            <person name="Anthouard V."/>
            <person name="Jubin C."/>
            <person name="Castelli V."/>
            <person name="Katinka M."/>
            <person name="Vacherie B."/>
            <person name="Biemont C."/>
            <person name="Skalli Z."/>
            <person name="Cattolico L."/>
            <person name="Poulain J."/>
            <person name="De Berardinis V."/>
            <person name="Cruaud C."/>
            <person name="Duprat S."/>
            <person name="Brottier P."/>
            <person name="Coutanceau J.-P."/>
            <person name="Gouzy J."/>
            <person name="Parra G."/>
            <person name="Lardier G."/>
            <person name="Chapple C."/>
            <person name="McKernan K.J."/>
            <person name="McEwan P."/>
            <person name="Bosak S."/>
            <person name="Kellis M."/>
            <person name="Volff J.-N."/>
            <person name="Guigo R."/>
            <person name="Zody M.C."/>
            <person name="Mesirov J."/>
            <person name="Lindblad-Toh K."/>
            <person name="Birren B."/>
            <person name="Nusbaum C."/>
            <person name="Kahn D."/>
            <person name="Robinson-Rechavi M."/>
            <person name="Laudet V."/>
            <person name="Schachter V."/>
            <person name="Quetier F."/>
            <person name="Saurin W."/>
            <person name="Scarpelli C."/>
            <person name="Wincker P."/>
            <person name="Lander E.S."/>
            <person name="Weissenbach J."/>
            <person name="Roest Crollius H."/>
        </authorList>
    </citation>
    <scope>NUCLEOTIDE SEQUENCE [LARGE SCALE GENOMIC DNA]</scope>
</reference>
<protein>
    <submittedName>
        <fullName evidence="1">(spotted green pufferfish) hypothetical protein</fullName>
    </submittedName>
</protein>
<gene>
    <name evidence="1" type="ORF">GSTENG00037863001</name>
</gene>
<organism evidence="1">
    <name type="scientific">Tetraodon nigroviridis</name>
    <name type="common">Spotted green pufferfish</name>
    <name type="synonym">Chelonodon nigroviridis</name>
    <dbReference type="NCBI Taxonomy" id="99883"/>
    <lineage>
        <taxon>Eukaryota</taxon>
        <taxon>Metazoa</taxon>
        <taxon>Chordata</taxon>
        <taxon>Craniata</taxon>
        <taxon>Vertebrata</taxon>
        <taxon>Euteleostomi</taxon>
        <taxon>Actinopterygii</taxon>
        <taxon>Neopterygii</taxon>
        <taxon>Teleostei</taxon>
        <taxon>Neoteleostei</taxon>
        <taxon>Acanthomorphata</taxon>
        <taxon>Eupercaria</taxon>
        <taxon>Tetraodontiformes</taxon>
        <taxon>Tetradontoidea</taxon>
        <taxon>Tetraodontidae</taxon>
        <taxon>Tetraodon</taxon>
    </lineage>
</organism>
<accession>Q4RB77</accession>
<proteinExistence type="predicted"/>
<sequence>HPDFGGERIPSLNWYEDNDIKSFLGKDGTEDTDLDRDNNTTPFCQSLIQGLESNPLSRIIWRGIKPLFTGKLLYTPDTSAVRRVMKENLLKRPEVAVLVNLRLENTSWTASRITRFLSTPSPDVPRQPGASSTWLDVYNDLNQTITTLAKASEVHFRFPH</sequence>
<comment type="caution">
    <text evidence="1">The sequence shown here is derived from an EMBL/GenBank/DDBJ whole genome shotgun (WGS) entry which is preliminary data.</text>
</comment>
<dbReference type="KEGG" id="tng:GSTEN00037863G001"/>
<dbReference type="OrthoDB" id="8061355at2759"/>
<dbReference type="AlphaFoldDB" id="Q4RB77"/>
<name>Q4RB77_TETNG</name>